<comment type="caution">
    <text evidence="11">The sequence shown here is derived from an EMBL/GenBank/DDBJ whole genome shotgun (WGS) entry which is preliminary data.</text>
</comment>
<gene>
    <name evidence="11" type="ORF">ACEWY4_026408</name>
</gene>
<dbReference type="Gene3D" id="1.20.1070.10">
    <property type="entry name" value="Rhodopsin 7-helix transmembrane proteins"/>
    <property type="match status" value="1"/>
</dbReference>
<dbReference type="EMBL" id="JBHFQA010000023">
    <property type="protein sequence ID" value="KAL2078723.1"/>
    <property type="molecule type" value="Genomic_DNA"/>
</dbReference>
<evidence type="ECO:0000313" key="12">
    <source>
        <dbReference type="Proteomes" id="UP001591681"/>
    </source>
</evidence>
<dbReference type="PROSITE" id="PS50262">
    <property type="entry name" value="G_PROTEIN_RECEP_F1_2"/>
    <property type="match status" value="1"/>
</dbReference>
<evidence type="ECO:0000256" key="7">
    <source>
        <dbReference type="ARBA" id="ARBA00023180"/>
    </source>
</evidence>
<organism evidence="11 12">
    <name type="scientific">Coilia grayii</name>
    <name type="common">Gray's grenadier anchovy</name>
    <dbReference type="NCBI Taxonomy" id="363190"/>
    <lineage>
        <taxon>Eukaryota</taxon>
        <taxon>Metazoa</taxon>
        <taxon>Chordata</taxon>
        <taxon>Craniata</taxon>
        <taxon>Vertebrata</taxon>
        <taxon>Euteleostomi</taxon>
        <taxon>Actinopterygii</taxon>
        <taxon>Neopterygii</taxon>
        <taxon>Teleostei</taxon>
        <taxon>Clupei</taxon>
        <taxon>Clupeiformes</taxon>
        <taxon>Clupeoidei</taxon>
        <taxon>Engraulidae</taxon>
        <taxon>Coilinae</taxon>
        <taxon>Coilia</taxon>
    </lineage>
</organism>
<feature type="transmembrane region" description="Helical" evidence="9">
    <location>
        <begin position="255"/>
        <end position="273"/>
    </location>
</feature>
<keyword evidence="8" id="KW-0807">Transducer</keyword>
<evidence type="ECO:0000256" key="1">
    <source>
        <dbReference type="ARBA" id="ARBA00004141"/>
    </source>
</evidence>
<keyword evidence="2 9" id="KW-0812">Transmembrane</keyword>
<dbReference type="InterPro" id="IPR000276">
    <property type="entry name" value="GPCR_Rhodpsn"/>
</dbReference>
<dbReference type="PANTHER" id="PTHR24232:SF85">
    <property type="entry name" value="G-PROTEIN COUPLED RECEPTOR 4"/>
    <property type="match status" value="1"/>
</dbReference>
<feature type="transmembrane region" description="Helical" evidence="9">
    <location>
        <begin position="96"/>
        <end position="121"/>
    </location>
</feature>
<proteinExistence type="predicted"/>
<keyword evidence="6" id="KW-0675">Receptor</keyword>
<keyword evidence="12" id="KW-1185">Reference proteome</keyword>
<comment type="subcellular location">
    <subcellularLocation>
        <location evidence="1">Membrane</location>
        <topology evidence="1">Multi-pass membrane protein</topology>
    </subcellularLocation>
</comment>
<protein>
    <recommendedName>
        <fullName evidence="10">G-protein coupled receptors family 1 profile domain-containing protein</fullName>
    </recommendedName>
</protein>
<name>A0ABD1IYP0_9TELE</name>
<evidence type="ECO:0000256" key="4">
    <source>
        <dbReference type="ARBA" id="ARBA00023040"/>
    </source>
</evidence>
<dbReference type="GO" id="GO:0004930">
    <property type="term" value="F:G protein-coupled receptor activity"/>
    <property type="evidence" value="ECO:0007669"/>
    <property type="project" value="UniProtKB-KW"/>
</dbReference>
<reference evidence="11 12" key="1">
    <citation type="submission" date="2024-09" db="EMBL/GenBank/DDBJ databases">
        <title>A chromosome-level genome assembly of Gray's grenadier anchovy, Coilia grayii.</title>
        <authorList>
            <person name="Fu Z."/>
        </authorList>
    </citation>
    <scope>NUCLEOTIDE SEQUENCE [LARGE SCALE GENOMIC DNA]</scope>
    <source>
        <strain evidence="11">G4</strain>
        <tissue evidence="11">Muscle</tissue>
    </source>
</reference>
<evidence type="ECO:0000256" key="6">
    <source>
        <dbReference type="ARBA" id="ARBA00023170"/>
    </source>
</evidence>
<evidence type="ECO:0000256" key="3">
    <source>
        <dbReference type="ARBA" id="ARBA00022989"/>
    </source>
</evidence>
<evidence type="ECO:0000259" key="10">
    <source>
        <dbReference type="PROSITE" id="PS50262"/>
    </source>
</evidence>
<feature type="transmembrane region" description="Helical" evidence="9">
    <location>
        <begin position="30"/>
        <end position="54"/>
    </location>
</feature>
<dbReference type="Proteomes" id="UP001591681">
    <property type="component" value="Unassembled WGS sequence"/>
</dbReference>
<sequence length="285" mass="31821">MESSTSSFANVTNKTEQLDFYCTGFIVSRVFGFMSFIPSVLVGVPACVWLLWVLCNRPHTALSNDIYTLNVTVIDLCYNIITVPNIVNTYAVQLEWIFTLCWLAGSLNIAARPLFMACICVDYYMAVVHPIPYMKLKHCKYRMVVCTFVWVLVLAQVLTFALNKHMLTILWVISPSFAAPAIAFCDTAILLALRRPDPSGRSGVHPQKQRALQAITNSLVMALLSYVPPMVGLVVSKLMSLPEQDYLCNLLIPSSLFSVIASATMPLLHLHNLGSLQKLKRLRCV</sequence>
<dbReference type="GO" id="GO:0016020">
    <property type="term" value="C:membrane"/>
    <property type="evidence" value="ECO:0007669"/>
    <property type="project" value="UniProtKB-SubCell"/>
</dbReference>
<keyword evidence="4" id="KW-0297">G-protein coupled receptor</keyword>
<evidence type="ECO:0000256" key="9">
    <source>
        <dbReference type="SAM" id="Phobius"/>
    </source>
</evidence>
<dbReference type="InterPro" id="IPR017452">
    <property type="entry name" value="GPCR_Rhodpsn_7TM"/>
</dbReference>
<feature type="transmembrane region" description="Helical" evidence="9">
    <location>
        <begin position="66"/>
        <end position="84"/>
    </location>
</feature>
<evidence type="ECO:0000256" key="5">
    <source>
        <dbReference type="ARBA" id="ARBA00023136"/>
    </source>
</evidence>
<dbReference type="Pfam" id="PF00001">
    <property type="entry name" value="7tm_1"/>
    <property type="match status" value="1"/>
</dbReference>
<feature type="domain" description="G-protein coupled receptors family 1 profile" evidence="10">
    <location>
        <begin position="46"/>
        <end position="269"/>
    </location>
</feature>
<dbReference type="PANTHER" id="PTHR24232">
    <property type="entry name" value="G-PROTEIN COUPLED RECEPTOR"/>
    <property type="match status" value="1"/>
</dbReference>
<keyword evidence="7" id="KW-0325">Glycoprotein</keyword>
<dbReference type="AlphaFoldDB" id="A0ABD1IYP0"/>
<evidence type="ECO:0000256" key="8">
    <source>
        <dbReference type="ARBA" id="ARBA00023224"/>
    </source>
</evidence>
<keyword evidence="5 9" id="KW-0472">Membrane</keyword>
<evidence type="ECO:0000313" key="11">
    <source>
        <dbReference type="EMBL" id="KAL2078723.1"/>
    </source>
</evidence>
<evidence type="ECO:0000256" key="2">
    <source>
        <dbReference type="ARBA" id="ARBA00022692"/>
    </source>
</evidence>
<feature type="transmembrane region" description="Helical" evidence="9">
    <location>
        <begin position="214"/>
        <end position="235"/>
    </location>
</feature>
<dbReference type="SUPFAM" id="SSF81321">
    <property type="entry name" value="Family A G protein-coupled receptor-like"/>
    <property type="match status" value="1"/>
</dbReference>
<feature type="transmembrane region" description="Helical" evidence="9">
    <location>
        <begin position="141"/>
        <end position="162"/>
    </location>
</feature>
<keyword evidence="3 9" id="KW-1133">Transmembrane helix</keyword>
<accession>A0ABD1IYP0</accession>
<feature type="transmembrane region" description="Helical" evidence="9">
    <location>
        <begin position="168"/>
        <end position="193"/>
    </location>
</feature>